<feature type="transmembrane region" description="Helical" evidence="1">
    <location>
        <begin position="12"/>
        <end position="37"/>
    </location>
</feature>
<dbReference type="Pfam" id="PF00990">
    <property type="entry name" value="GGDEF"/>
    <property type="match status" value="1"/>
</dbReference>
<dbReference type="CDD" id="cd06225">
    <property type="entry name" value="HAMP"/>
    <property type="match status" value="1"/>
</dbReference>
<evidence type="ECO:0000256" key="1">
    <source>
        <dbReference type="SAM" id="Phobius"/>
    </source>
</evidence>
<dbReference type="InterPro" id="IPR050469">
    <property type="entry name" value="Diguanylate_Cyclase"/>
</dbReference>
<dbReference type="SUPFAM" id="SSF55073">
    <property type="entry name" value="Nucleotide cyclase"/>
    <property type="match status" value="1"/>
</dbReference>
<keyword evidence="1" id="KW-0472">Membrane</keyword>
<dbReference type="PROSITE" id="PS50885">
    <property type="entry name" value="HAMP"/>
    <property type="match status" value="1"/>
</dbReference>
<reference evidence="4" key="1">
    <citation type="submission" date="2022-12" db="EMBL/GenBank/DDBJ databases">
        <authorList>
            <person name="Wang J."/>
        </authorList>
    </citation>
    <scope>NUCLEOTIDE SEQUENCE</scope>
    <source>
        <strain evidence="4">HY-42-06</strain>
    </source>
</reference>
<dbReference type="CDD" id="cd01949">
    <property type="entry name" value="GGDEF"/>
    <property type="match status" value="1"/>
</dbReference>
<dbReference type="GO" id="GO:0052621">
    <property type="term" value="F:diguanylate cyclase activity"/>
    <property type="evidence" value="ECO:0007669"/>
    <property type="project" value="UniProtKB-EC"/>
</dbReference>
<dbReference type="InterPro" id="IPR043128">
    <property type="entry name" value="Rev_trsase/Diguanyl_cyclase"/>
</dbReference>
<evidence type="ECO:0000259" key="2">
    <source>
        <dbReference type="PROSITE" id="PS50885"/>
    </source>
</evidence>
<dbReference type="NCBIfam" id="TIGR00254">
    <property type="entry name" value="GGDEF"/>
    <property type="match status" value="1"/>
</dbReference>
<dbReference type="InterPro" id="IPR003660">
    <property type="entry name" value="HAMP_dom"/>
</dbReference>
<name>A0ABT4CQK2_9CLOT</name>
<dbReference type="PANTHER" id="PTHR45138:SF23">
    <property type="entry name" value="SIGNALING PROTEIN"/>
    <property type="match status" value="1"/>
</dbReference>
<feature type="domain" description="GGDEF" evidence="3">
    <location>
        <begin position="171"/>
        <end position="304"/>
    </location>
</feature>
<dbReference type="SMART" id="SM00267">
    <property type="entry name" value="GGDEF"/>
    <property type="match status" value="1"/>
</dbReference>
<dbReference type="Pfam" id="PF00672">
    <property type="entry name" value="HAMP"/>
    <property type="match status" value="1"/>
</dbReference>
<accession>A0ABT4CQK2</accession>
<keyword evidence="5" id="KW-1185">Reference proteome</keyword>
<keyword evidence="1" id="KW-0812">Transmembrane</keyword>
<dbReference type="Proteomes" id="UP001079657">
    <property type="component" value="Unassembled WGS sequence"/>
</dbReference>
<protein>
    <submittedName>
        <fullName evidence="4">Diguanylate cyclase</fullName>
        <ecNumber evidence="4">2.7.7.65</ecNumber>
    </submittedName>
</protein>
<dbReference type="EC" id="2.7.7.65" evidence="4"/>
<dbReference type="Gene3D" id="6.10.340.10">
    <property type="match status" value="1"/>
</dbReference>
<dbReference type="PANTHER" id="PTHR45138">
    <property type="entry name" value="REGULATORY COMPONENTS OF SENSORY TRANSDUCTION SYSTEM"/>
    <property type="match status" value="1"/>
</dbReference>
<evidence type="ECO:0000313" key="4">
    <source>
        <dbReference type="EMBL" id="MCY6371322.1"/>
    </source>
</evidence>
<dbReference type="InterPro" id="IPR000160">
    <property type="entry name" value="GGDEF_dom"/>
</dbReference>
<comment type="caution">
    <text evidence="4">The sequence shown here is derived from an EMBL/GenBank/DDBJ whole genome shotgun (WGS) entry which is preliminary data.</text>
</comment>
<keyword evidence="4" id="KW-0808">Transferase</keyword>
<dbReference type="Gene3D" id="3.30.70.270">
    <property type="match status" value="1"/>
</dbReference>
<dbReference type="PROSITE" id="PS50887">
    <property type="entry name" value="GGDEF"/>
    <property type="match status" value="1"/>
</dbReference>
<keyword evidence="1" id="KW-1133">Transmembrane helix</keyword>
<feature type="transmembrane region" description="Helical" evidence="1">
    <location>
        <begin position="49"/>
        <end position="70"/>
    </location>
</feature>
<evidence type="ECO:0000259" key="3">
    <source>
        <dbReference type="PROSITE" id="PS50887"/>
    </source>
</evidence>
<evidence type="ECO:0000313" key="5">
    <source>
        <dbReference type="Proteomes" id="UP001079657"/>
    </source>
</evidence>
<organism evidence="4 5">
    <name type="scientific">Clostridium ganghwense</name>
    <dbReference type="NCBI Taxonomy" id="312089"/>
    <lineage>
        <taxon>Bacteria</taxon>
        <taxon>Bacillati</taxon>
        <taxon>Bacillota</taxon>
        <taxon>Clostridia</taxon>
        <taxon>Eubacteriales</taxon>
        <taxon>Clostridiaceae</taxon>
        <taxon>Clostridium</taxon>
    </lineage>
</organism>
<dbReference type="EMBL" id="JAPQES010000004">
    <property type="protein sequence ID" value="MCY6371322.1"/>
    <property type="molecule type" value="Genomic_DNA"/>
</dbReference>
<feature type="domain" description="HAMP" evidence="2">
    <location>
        <begin position="76"/>
        <end position="128"/>
    </location>
</feature>
<dbReference type="SUPFAM" id="SSF158472">
    <property type="entry name" value="HAMP domain-like"/>
    <property type="match status" value="1"/>
</dbReference>
<gene>
    <name evidence="4" type="ORF">OXH55_11800</name>
</gene>
<keyword evidence="4" id="KW-0548">Nucleotidyltransferase</keyword>
<dbReference type="InterPro" id="IPR029787">
    <property type="entry name" value="Nucleotide_cyclase"/>
</dbReference>
<dbReference type="SMART" id="SM00304">
    <property type="entry name" value="HAMP"/>
    <property type="match status" value="1"/>
</dbReference>
<proteinExistence type="predicted"/>
<sequence length="304" mass="36034">MKNKQKISNLLLKNYLILYFFTTILFIITFILFLNLIVDYFQSTNKKYLYMSLSIISFYILSLILIVYFYSKFTARTFLKPMQQLINGTKKIADGDYSSRITINVNNEFGELKDAFNMMAEKIDNEIINRNSKEKKLVKKATIDEFTGIYNRSAGLEILEHKFKIAKKNNDILSICFIDLNNLKYVNDRFGHNTGDEYIKKCVETIKKEIREKDIFMRLGGDEFLIVFTKTSYEEAEIVWQRIKNNIDRYNENNTKEYELSMSHGIETLHNNNFYSIKKFIDSADIKMYKEKKKIKKLYNKLAI</sequence>